<dbReference type="PANTHER" id="PTHR42707:SF2">
    <property type="entry name" value="ACD11 DEHYDROGENASE"/>
    <property type="match status" value="1"/>
</dbReference>
<evidence type="ECO:0000313" key="8">
    <source>
        <dbReference type="EMBL" id="ROR32347.1"/>
    </source>
</evidence>
<evidence type="ECO:0000313" key="9">
    <source>
        <dbReference type="Proteomes" id="UP000276634"/>
    </source>
</evidence>
<dbReference type="PANTHER" id="PTHR42707">
    <property type="entry name" value="ACYL-COA DEHYDROGENASE"/>
    <property type="match status" value="1"/>
</dbReference>
<feature type="domain" description="Acyl-CoA oxidase/dehydrogenase middle" evidence="7">
    <location>
        <begin position="148"/>
        <end position="246"/>
    </location>
</feature>
<dbReference type="SUPFAM" id="SSF56645">
    <property type="entry name" value="Acyl-CoA dehydrogenase NM domain-like"/>
    <property type="match status" value="1"/>
</dbReference>
<dbReference type="Proteomes" id="UP000276634">
    <property type="component" value="Unassembled WGS sequence"/>
</dbReference>
<evidence type="ECO:0000256" key="2">
    <source>
        <dbReference type="ARBA" id="ARBA00009347"/>
    </source>
</evidence>
<dbReference type="PROSITE" id="PS00073">
    <property type="entry name" value="ACYL_COA_DH_2"/>
    <property type="match status" value="1"/>
</dbReference>
<evidence type="ECO:0000256" key="4">
    <source>
        <dbReference type="ARBA" id="ARBA00022827"/>
    </source>
</evidence>
<gene>
    <name evidence="8" type="ORF">EDC57_1545</name>
</gene>
<keyword evidence="3 5" id="KW-0285">Flavoprotein</keyword>
<dbReference type="InterPro" id="IPR006089">
    <property type="entry name" value="Acyl-CoA_DH_CS"/>
</dbReference>
<protein>
    <submittedName>
        <fullName evidence="8">Alkylation response protein AidB-like acyl-CoA dehydrogenase</fullName>
    </submittedName>
</protein>
<dbReference type="RefSeq" id="WP_123401295.1">
    <property type="nucleotide sequence ID" value="NZ_RJVI01000002.1"/>
</dbReference>
<reference evidence="8 9" key="1">
    <citation type="submission" date="2018-11" db="EMBL/GenBank/DDBJ databases">
        <title>Genomic Encyclopedia of Type Strains, Phase IV (KMG-IV): sequencing the most valuable type-strain genomes for metagenomic binning, comparative biology and taxonomic classification.</title>
        <authorList>
            <person name="Goeker M."/>
        </authorList>
    </citation>
    <scope>NUCLEOTIDE SEQUENCE [LARGE SCALE GENOMIC DNA]</scope>
    <source>
        <strain evidence="8 9">DSM 100275</strain>
    </source>
</reference>
<dbReference type="Pfam" id="PF00441">
    <property type="entry name" value="Acyl-CoA_dh_1"/>
    <property type="match status" value="1"/>
</dbReference>
<comment type="cofactor">
    <cofactor evidence="1 5">
        <name>FAD</name>
        <dbReference type="ChEBI" id="CHEBI:57692"/>
    </cofactor>
</comment>
<dbReference type="Gene3D" id="1.20.140.10">
    <property type="entry name" value="Butyryl-CoA Dehydrogenase, subunit A, domain 3"/>
    <property type="match status" value="1"/>
</dbReference>
<dbReference type="Gene3D" id="2.40.110.20">
    <property type="match status" value="1"/>
</dbReference>
<dbReference type="InterPro" id="IPR009100">
    <property type="entry name" value="AcylCoA_DH/oxidase_NM_dom_sf"/>
</dbReference>
<dbReference type="InterPro" id="IPR009075">
    <property type="entry name" value="AcylCo_DH/oxidase_C"/>
</dbReference>
<dbReference type="AlphaFoldDB" id="A0A3N1Y4Z3"/>
<dbReference type="InterPro" id="IPR052904">
    <property type="entry name" value="Acyl-CoA_dehydrogenase-like"/>
</dbReference>
<keyword evidence="9" id="KW-1185">Reference proteome</keyword>
<evidence type="ECO:0000256" key="3">
    <source>
        <dbReference type="ARBA" id="ARBA00022630"/>
    </source>
</evidence>
<dbReference type="Pfam" id="PF02770">
    <property type="entry name" value="Acyl-CoA_dh_M"/>
    <property type="match status" value="1"/>
</dbReference>
<evidence type="ECO:0000259" key="7">
    <source>
        <dbReference type="Pfam" id="PF02770"/>
    </source>
</evidence>
<name>A0A3N1Y4Z3_9GAMM</name>
<comment type="caution">
    <text evidence="8">The sequence shown here is derived from an EMBL/GenBank/DDBJ whole genome shotgun (WGS) entry which is preliminary data.</text>
</comment>
<accession>A0A3N1Y4Z3</accession>
<organism evidence="8 9">
    <name type="scientific">Inmirania thermothiophila</name>
    <dbReference type="NCBI Taxonomy" id="1750597"/>
    <lineage>
        <taxon>Bacteria</taxon>
        <taxon>Pseudomonadati</taxon>
        <taxon>Pseudomonadota</taxon>
        <taxon>Gammaproteobacteria</taxon>
        <taxon>Chromatiales</taxon>
        <taxon>Ectothiorhodospiraceae</taxon>
        <taxon>Inmirania</taxon>
    </lineage>
</organism>
<evidence type="ECO:0000259" key="6">
    <source>
        <dbReference type="Pfam" id="PF00441"/>
    </source>
</evidence>
<keyword evidence="5" id="KW-0560">Oxidoreductase</keyword>
<comment type="similarity">
    <text evidence="2 5">Belongs to the acyl-CoA dehydrogenase family.</text>
</comment>
<sequence>MEQVVPEAPLEPACALAPALGAELAAYAAWWREEGEALSCAVDRAGTPWLRTWDRQGRREDGVLWSGGRDRLLHRGYAAGVVSRALAGAGLGPFFALGWITAYHDPGLYCPYTVSLATALALEKYGDPAWAAPLLDPFRDPASGWEGATWMTERAGGSDLGAGVETVAAPEGGAWRLTGEKYFASNVGADVAVVAARPAGAPPGVRGLGLFAVPRRRPDGGLNYRVRRLKDKIGTRSVATGEVLLEGAVGWSLGGPGEGIYRILEVLNLSRVANAVAAAALARRALDEATAYARVRVVFGRPLARHPLFAAEARSMAAAVDGAVALALEAARCLDAVWRVRPPYDDAYHRFRLLAHLAKYHTAEVAVAAARWAMEAHGGLGMLAEQGVERLLREALILATWEGTPHRQALDGIEVCQRKGAHRLLAAHLAPRLRRGEAERILRPVERLLAGAEPEARARAVFAALARRVAAVLARGA</sequence>
<dbReference type="EMBL" id="RJVI01000002">
    <property type="protein sequence ID" value="ROR32347.1"/>
    <property type="molecule type" value="Genomic_DNA"/>
</dbReference>
<evidence type="ECO:0000256" key="1">
    <source>
        <dbReference type="ARBA" id="ARBA00001974"/>
    </source>
</evidence>
<dbReference type="GO" id="GO:0003995">
    <property type="term" value="F:acyl-CoA dehydrogenase activity"/>
    <property type="evidence" value="ECO:0007669"/>
    <property type="project" value="InterPro"/>
</dbReference>
<dbReference type="SUPFAM" id="SSF47203">
    <property type="entry name" value="Acyl-CoA dehydrogenase C-terminal domain-like"/>
    <property type="match status" value="1"/>
</dbReference>
<dbReference type="OrthoDB" id="9771038at2"/>
<proteinExistence type="inferred from homology"/>
<dbReference type="InterPro" id="IPR006091">
    <property type="entry name" value="Acyl-CoA_Oxase/DH_mid-dom"/>
</dbReference>
<keyword evidence="4 5" id="KW-0274">FAD</keyword>
<feature type="domain" description="Acyl-CoA dehydrogenase/oxidase C-terminal" evidence="6">
    <location>
        <begin position="257"/>
        <end position="406"/>
    </location>
</feature>
<evidence type="ECO:0000256" key="5">
    <source>
        <dbReference type="RuleBase" id="RU362125"/>
    </source>
</evidence>
<dbReference type="InterPro" id="IPR036250">
    <property type="entry name" value="AcylCo_DH-like_C"/>
</dbReference>